<feature type="compositionally biased region" description="Low complexity" evidence="1">
    <location>
        <begin position="19"/>
        <end position="32"/>
    </location>
</feature>
<evidence type="ECO:0000313" key="3">
    <source>
        <dbReference type="Proteomes" id="UP001454036"/>
    </source>
</evidence>
<organism evidence="2 3">
    <name type="scientific">Lithospermum erythrorhizon</name>
    <name type="common">Purple gromwell</name>
    <name type="synonym">Lithospermum officinale var. erythrorhizon</name>
    <dbReference type="NCBI Taxonomy" id="34254"/>
    <lineage>
        <taxon>Eukaryota</taxon>
        <taxon>Viridiplantae</taxon>
        <taxon>Streptophyta</taxon>
        <taxon>Embryophyta</taxon>
        <taxon>Tracheophyta</taxon>
        <taxon>Spermatophyta</taxon>
        <taxon>Magnoliopsida</taxon>
        <taxon>eudicotyledons</taxon>
        <taxon>Gunneridae</taxon>
        <taxon>Pentapetalae</taxon>
        <taxon>asterids</taxon>
        <taxon>lamiids</taxon>
        <taxon>Boraginales</taxon>
        <taxon>Boraginaceae</taxon>
        <taxon>Boraginoideae</taxon>
        <taxon>Lithospermeae</taxon>
        <taxon>Lithospermum</taxon>
    </lineage>
</organism>
<dbReference type="AlphaFoldDB" id="A0AAV3QBS6"/>
<gene>
    <name evidence="2" type="ORF">LIER_17165</name>
</gene>
<feature type="compositionally biased region" description="Basic and acidic residues" evidence="1">
    <location>
        <begin position="1"/>
        <end position="14"/>
    </location>
</feature>
<accession>A0AAV3QBS6</accession>
<evidence type="ECO:0000313" key="2">
    <source>
        <dbReference type="EMBL" id="GAA0160663.1"/>
    </source>
</evidence>
<reference evidence="2 3" key="1">
    <citation type="submission" date="2024-01" db="EMBL/GenBank/DDBJ databases">
        <title>The complete chloroplast genome sequence of Lithospermum erythrorhizon: insights into the phylogenetic relationship among Boraginaceae species and the maternal lineages of purple gromwells.</title>
        <authorList>
            <person name="Okada T."/>
            <person name="Watanabe K."/>
        </authorList>
    </citation>
    <scope>NUCLEOTIDE SEQUENCE [LARGE SCALE GENOMIC DNA]</scope>
</reference>
<dbReference type="EMBL" id="BAABME010003952">
    <property type="protein sequence ID" value="GAA0160663.1"/>
    <property type="molecule type" value="Genomic_DNA"/>
</dbReference>
<sequence>MSDMKDTRKGDCFTKRKGTASTRSRGSASTRGKINTTTREKGIHSTMPYEDVAVESESDVEILKVVWNPDVDPSVLAREQRVVKRKLTRMKQENLWNKQKP</sequence>
<proteinExistence type="predicted"/>
<comment type="caution">
    <text evidence="2">The sequence shown here is derived from an EMBL/GenBank/DDBJ whole genome shotgun (WGS) entry which is preliminary data.</text>
</comment>
<keyword evidence="3" id="KW-1185">Reference proteome</keyword>
<name>A0AAV3QBS6_LITER</name>
<feature type="region of interest" description="Disordered" evidence="1">
    <location>
        <begin position="1"/>
        <end position="46"/>
    </location>
</feature>
<dbReference type="Proteomes" id="UP001454036">
    <property type="component" value="Unassembled WGS sequence"/>
</dbReference>
<evidence type="ECO:0000256" key="1">
    <source>
        <dbReference type="SAM" id="MobiDB-lite"/>
    </source>
</evidence>
<protein>
    <submittedName>
        <fullName evidence="2">Uncharacterized protein</fullName>
    </submittedName>
</protein>